<dbReference type="InterPro" id="IPR015797">
    <property type="entry name" value="NUDIX_hydrolase-like_dom_sf"/>
</dbReference>
<evidence type="ECO:0000313" key="8">
    <source>
        <dbReference type="Proteomes" id="UP000069030"/>
    </source>
</evidence>
<dbReference type="GO" id="GO:0046872">
    <property type="term" value="F:metal ion binding"/>
    <property type="evidence" value="ECO:0007669"/>
    <property type="project" value="UniProtKB-KW"/>
</dbReference>
<dbReference type="CDD" id="cd04690">
    <property type="entry name" value="NUDIX_Hydrolase"/>
    <property type="match status" value="1"/>
</dbReference>
<evidence type="ECO:0000256" key="5">
    <source>
        <dbReference type="ARBA" id="ARBA00022842"/>
    </source>
</evidence>
<dbReference type="PROSITE" id="PS51462">
    <property type="entry name" value="NUDIX"/>
    <property type="match status" value="1"/>
</dbReference>
<keyword evidence="5" id="KW-0460">Magnesium</keyword>
<name>A0A0S7EHC0_9FLAO</name>
<evidence type="ECO:0000313" key="7">
    <source>
        <dbReference type="EMBL" id="ALU28254.1"/>
    </source>
</evidence>
<gene>
    <name evidence="7" type="ORF">AS202_01215</name>
</gene>
<dbReference type="InterPro" id="IPR020476">
    <property type="entry name" value="Nudix_hydrolase"/>
</dbReference>
<reference evidence="7 8" key="1">
    <citation type="journal article" date="2016" name="J. Zhejiang Univ. Sci. B">
        <title>Antibiotic resistance mechanisms of Myroides sp.</title>
        <authorList>
            <person name="Hu S."/>
            <person name="Yuan S."/>
            <person name="Qu H."/>
            <person name="Jiang T."/>
            <person name="Zhou Y."/>
            <person name="Wang M."/>
            <person name="Ming D."/>
        </authorList>
    </citation>
    <scope>NUCLEOTIDE SEQUENCE [LARGE SCALE GENOMIC DNA]</scope>
    <source>
        <strain evidence="7 8">PR63039</strain>
    </source>
</reference>
<dbReference type="PROSITE" id="PS00893">
    <property type="entry name" value="NUDIX_BOX"/>
    <property type="match status" value="1"/>
</dbReference>
<dbReference type="RefSeq" id="WP_006260178.1">
    <property type="nucleotide sequence ID" value="NZ_BCMQ01000007.1"/>
</dbReference>
<dbReference type="InterPro" id="IPR000086">
    <property type="entry name" value="NUDIX_hydrolase_dom"/>
</dbReference>
<proteinExistence type="inferred from homology"/>
<dbReference type="Proteomes" id="UP000069030">
    <property type="component" value="Chromosome"/>
</dbReference>
<dbReference type="PANTHER" id="PTHR43758:SF8">
    <property type="entry name" value="8-OXO-DGTP DIPHOSPHATASE YTKD-RELATED"/>
    <property type="match status" value="1"/>
</dbReference>
<evidence type="ECO:0000256" key="3">
    <source>
        <dbReference type="ARBA" id="ARBA00022723"/>
    </source>
</evidence>
<dbReference type="eggNOG" id="COG0494">
    <property type="taxonomic scope" value="Bacteria"/>
</dbReference>
<protein>
    <submittedName>
        <fullName evidence="7">NUDIX hydrolase</fullName>
    </submittedName>
</protein>
<dbReference type="PANTHER" id="PTHR43758">
    <property type="entry name" value="7,8-DIHYDRO-8-OXOGUANINE TRIPHOSPHATASE"/>
    <property type="match status" value="1"/>
</dbReference>
<dbReference type="Pfam" id="PF00293">
    <property type="entry name" value="NUDIX"/>
    <property type="match status" value="1"/>
</dbReference>
<comment type="cofactor">
    <cofactor evidence="1">
        <name>Mg(2+)</name>
        <dbReference type="ChEBI" id="CHEBI:18420"/>
    </cofactor>
</comment>
<dbReference type="InterPro" id="IPR020084">
    <property type="entry name" value="NUDIX_hydrolase_CS"/>
</dbReference>
<dbReference type="GO" id="GO:0016818">
    <property type="term" value="F:hydrolase activity, acting on acid anhydrides, in phosphorus-containing anhydrides"/>
    <property type="evidence" value="ECO:0007669"/>
    <property type="project" value="TreeGrafter"/>
</dbReference>
<organism evidence="7 8">
    <name type="scientific">Myroides odoratimimus</name>
    <dbReference type="NCBI Taxonomy" id="76832"/>
    <lineage>
        <taxon>Bacteria</taxon>
        <taxon>Pseudomonadati</taxon>
        <taxon>Bacteroidota</taxon>
        <taxon>Flavobacteriia</taxon>
        <taxon>Flavobacteriales</taxon>
        <taxon>Flavobacteriaceae</taxon>
        <taxon>Myroides</taxon>
    </lineage>
</organism>
<evidence type="ECO:0000256" key="4">
    <source>
        <dbReference type="ARBA" id="ARBA00022801"/>
    </source>
</evidence>
<dbReference type="Gene3D" id="3.90.79.10">
    <property type="entry name" value="Nucleoside Triphosphate Pyrophosphohydrolase"/>
    <property type="match status" value="1"/>
</dbReference>
<dbReference type="GeneID" id="66973465"/>
<keyword evidence="4 6" id="KW-0378">Hydrolase</keyword>
<comment type="similarity">
    <text evidence="2 6">Belongs to the Nudix hydrolase family.</text>
</comment>
<dbReference type="PRINTS" id="PR00502">
    <property type="entry name" value="NUDIXFAMILY"/>
</dbReference>
<dbReference type="EMBL" id="CP013690">
    <property type="protein sequence ID" value="ALU28254.1"/>
    <property type="molecule type" value="Genomic_DNA"/>
</dbReference>
<accession>A0A0S7EHC0</accession>
<keyword evidence="3" id="KW-0479">Metal-binding</keyword>
<evidence type="ECO:0000256" key="1">
    <source>
        <dbReference type="ARBA" id="ARBA00001946"/>
    </source>
</evidence>
<dbReference type="KEGG" id="mod:AS202_01215"/>
<dbReference type="AlphaFoldDB" id="A0A0S7EHC0"/>
<evidence type="ECO:0000256" key="6">
    <source>
        <dbReference type="RuleBase" id="RU003476"/>
    </source>
</evidence>
<dbReference type="SUPFAM" id="SSF55811">
    <property type="entry name" value="Nudix"/>
    <property type="match status" value="1"/>
</dbReference>
<evidence type="ECO:0000256" key="2">
    <source>
        <dbReference type="ARBA" id="ARBA00005582"/>
    </source>
</evidence>
<sequence length="136" mass="15514">MTTPTILYLASALITDQDNRLLTVRKKTSTYYMMAGGKIEKGETPEQALVRELKEELNLTVNTNELTLLGTHSTEAVNEKNTIVKAHIYHIIINHQTLEVASEIAEAKWLTRETYKETKLAHLLEEFSVPIWLSLF</sequence>